<keyword evidence="3" id="KW-1185">Reference proteome</keyword>
<name>A0A6A5ZHZ8_9PLEO</name>
<evidence type="ECO:0000313" key="2">
    <source>
        <dbReference type="EMBL" id="KAF2118694.1"/>
    </source>
</evidence>
<protein>
    <submittedName>
        <fullName evidence="2">Uncharacterized protein</fullName>
    </submittedName>
</protein>
<gene>
    <name evidence="2" type="ORF">BDV96DRAFT_684374</name>
</gene>
<feature type="chain" id="PRO_5025340425" evidence="1">
    <location>
        <begin position="16"/>
        <end position="375"/>
    </location>
</feature>
<dbReference type="EMBL" id="ML977316">
    <property type="protein sequence ID" value="KAF2118694.1"/>
    <property type="molecule type" value="Genomic_DNA"/>
</dbReference>
<reference evidence="2" key="1">
    <citation type="journal article" date="2020" name="Stud. Mycol.">
        <title>101 Dothideomycetes genomes: a test case for predicting lifestyles and emergence of pathogens.</title>
        <authorList>
            <person name="Haridas S."/>
            <person name="Albert R."/>
            <person name="Binder M."/>
            <person name="Bloem J."/>
            <person name="Labutti K."/>
            <person name="Salamov A."/>
            <person name="Andreopoulos B."/>
            <person name="Baker S."/>
            <person name="Barry K."/>
            <person name="Bills G."/>
            <person name="Bluhm B."/>
            <person name="Cannon C."/>
            <person name="Castanera R."/>
            <person name="Culley D."/>
            <person name="Daum C."/>
            <person name="Ezra D."/>
            <person name="Gonzalez J."/>
            <person name="Henrissat B."/>
            <person name="Kuo A."/>
            <person name="Liang C."/>
            <person name="Lipzen A."/>
            <person name="Lutzoni F."/>
            <person name="Magnuson J."/>
            <person name="Mondo S."/>
            <person name="Nolan M."/>
            <person name="Ohm R."/>
            <person name="Pangilinan J."/>
            <person name="Park H.-J."/>
            <person name="Ramirez L."/>
            <person name="Alfaro M."/>
            <person name="Sun H."/>
            <person name="Tritt A."/>
            <person name="Yoshinaga Y."/>
            <person name="Zwiers L.-H."/>
            <person name="Turgeon B."/>
            <person name="Goodwin S."/>
            <person name="Spatafora J."/>
            <person name="Crous P."/>
            <person name="Grigoriev I."/>
        </authorList>
    </citation>
    <scope>NUCLEOTIDE SEQUENCE</scope>
    <source>
        <strain evidence="2">CBS 627.86</strain>
    </source>
</reference>
<keyword evidence="1" id="KW-0732">Signal</keyword>
<evidence type="ECO:0000256" key="1">
    <source>
        <dbReference type="SAM" id="SignalP"/>
    </source>
</evidence>
<feature type="signal peptide" evidence="1">
    <location>
        <begin position="1"/>
        <end position="15"/>
    </location>
</feature>
<dbReference type="AlphaFoldDB" id="A0A6A5ZHZ8"/>
<sequence>MKLLALFPLLGVVAATIVGRRDEAGARVADINVAARQDTATIVPPMVPSDRPIPNPTASPGFPAMVPSDRPFPNPTASPVFPDVSSHPSLVFSTFTAQPLAEREIEGECGPGWTTDYRGTCRRESTTSSARSCTTDYRGTYRCRSNAEPTPVEAAVPADAVVTTSTSSTYTTRPSGQVTDYRGHCWPIFSIYTTTTDTSSLWISTLPHSAATPTAWTATIQTSVPISDSTTSAWTATIQTIIPTVFADEAGLPIPDTHTHNPPFCVGPLCWPRSPLAQSTFKTSVRPTSVFERDAAAEALCGKCKDVYYSCRNNCGSSQLGCLAACCGVAKGRAACCGCLPNCPRLGCMAAEEAEEGVILPDCQIKDHCNDRNIH</sequence>
<organism evidence="2 3">
    <name type="scientific">Lophiotrema nucula</name>
    <dbReference type="NCBI Taxonomy" id="690887"/>
    <lineage>
        <taxon>Eukaryota</taxon>
        <taxon>Fungi</taxon>
        <taxon>Dikarya</taxon>
        <taxon>Ascomycota</taxon>
        <taxon>Pezizomycotina</taxon>
        <taxon>Dothideomycetes</taxon>
        <taxon>Pleosporomycetidae</taxon>
        <taxon>Pleosporales</taxon>
        <taxon>Lophiotremataceae</taxon>
        <taxon>Lophiotrema</taxon>
    </lineage>
</organism>
<dbReference type="Proteomes" id="UP000799770">
    <property type="component" value="Unassembled WGS sequence"/>
</dbReference>
<evidence type="ECO:0000313" key="3">
    <source>
        <dbReference type="Proteomes" id="UP000799770"/>
    </source>
</evidence>
<accession>A0A6A5ZHZ8</accession>
<proteinExistence type="predicted"/>